<reference evidence="3" key="1">
    <citation type="submission" date="2017-09" db="EMBL/GenBank/DDBJ databases">
        <title>Depth-based differentiation of microbial function through sediment-hosted aquifers and enrichment of novel symbionts in the deep terrestrial subsurface.</title>
        <authorList>
            <person name="Probst A.J."/>
            <person name="Ladd B."/>
            <person name="Jarett J.K."/>
            <person name="Geller-Mcgrath D.E."/>
            <person name="Sieber C.M.K."/>
            <person name="Emerson J.B."/>
            <person name="Anantharaman K."/>
            <person name="Thomas B.C."/>
            <person name="Malmstrom R."/>
            <person name="Stieglmeier M."/>
            <person name="Klingl A."/>
            <person name="Woyke T."/>
            <person name="Ryan C.M."/>
            <person name="Banfield J.F."/>
        </authorList>
    </citation>
    <scope>NUCLEOTIDE SEQUENCE [LARGE SCALE GENOMIC DNA]</scope>
</reference>
<accession>A0A2M7UWV7</accession>
<sequence>MNHLKTILAMIAEIYHSVEKNLPLRPGPLPDIPDLTIIQLIILKHLLGFRHESSFLRFIQNLKLKSFFPRLPERTRFNRRSKTLSPVIERIQFELLKRLKTGALKVRIIDTTPLPVVKLARRNQSKIVKKNDLKVGYCSAQKYYYIGLKLSLAVNIDGIPTHFDFHPANRHDLKTLMTDAEKLNGLVLVGDKGYIGKTAKEDLQSNYRITIITAKRKNQKNQSCSSREKRLLKNRKLIERTISQLKDQFNLEKLSAKSLIGFKERVRQIILTYTFGIYFNKRTNRNILSIKSILI</sequence>
<evidence type="ECO:0000313" key="3">
    <source>
        <dbReference type="Proteomes" id="UP000230081"/>
    </source>
</evidence>
<dbReference type="InterPro" id="IPR025668">
    <property type="entry name" value="Tnp_DDE_dom"/>
</dbReference>
<dbReference type="Pfam" id="PF13612">
    <property type="entry name" value="DDE_Tnp_1_3"/>
    <property type="match status" value="1"/>
</dbReference>
<protein>
    <recommendedName>
        <fullName evidence="1">Transposase DDE domain-containing protein</fullName>
    </recommendedName>
</protein>
<gene>
    <name evidence="2" type="ORF">COX91_00040</name>
</gene>
<feature type="domain" description="Transposase DDE" evidence="1">
    <location>
        <begin position="105"/>
        <end position="253"/>
    </location>
</feature>
<evidence type="ECO:0000259" key="1">
    <source>
        <dbReference type="Pfam" id="PF13612"/>
    </source>
</evidence>
<dbReference type="Proteomes" id="UP000230081">
    <property type="component" value="Unassembled WGS sequence"/>
</dbReference>
<name>A0A2M7UWV7_9BACT</name>
<dbReference type="AlphaFoldDB" id="A0A2M7UWV7"/>
<organism evidence="2 3">
    <name type="scientific">Candidatus Nealsonbacteria bacterium CG_4_10_14_0_2_um_filter_39_15</name>
    <dbReference type="NCBI Taxonomy" id="1974681"/>
    <lineage>
        <taxon>Bacteria</taxon>
        <taxon>Candidatus Nealsoniibacteriota</taxon>
    </lineage>
</organism>
<dbReference type="NCBIfam" id="NF033520">
    <property type="entry name" value="transpos_IS982"/>
    <property type="match status" value="1"/>
</dbReference>
<comment type="caution">
    <text evidence="2">The sequence shown here is derived from an EMBL/GenBank/DDBJ whole genome shotgun (WGS) entry which is preliminary data.</text>
</comment>
<proteinExistence type="predicted"/>
<dbReference type="EMBL" id="PFPA01000002">
    <property type="protein sequence ID" value="PIZ88456.1"/>
    <property type="molecule type" value="Genomic_DNA"/>
</dbReference>
<evidence type="ECO:0000313" key="2">
    <source>
        <dbReference type="EMBL" id="PIZ88456.1"/>
    </source>
</evidence>